<protein>
    <submittedName>
        <fullName evidence="2">Uncharacterized protein</fullName>
    </submittedName>
</protein>
<accession>A0A7R9HEI7</accession>
<name>A0A7R9HEI7_TIMPO</name>
<dbReference type="EMBL" id="OD016290">
    <property type="protein sequence ID" value="CAD7418238.1"/>
    <property type="molecule type" value="Genomic_DNA"/>
</dbReference>
<evidence type="ECO:0000256" key="1">
    <source>
        <dbReference type="SAM" id="MobiDB-lite"/>
    </source>
</evidence>
<organism evidence="2">
    <name type="scientific">Timema poppense</name>
    <name type="common">Walking stick</name>
    <dbReference type="NCBI Taxonomy" id="170557"/>
    <lineage>
        <taxon>Eukaryota</taxon>
        <taxon>Metazoa</taxon>
        <taxon>Ecdysozoa</taxon>
        <taxon>Arthropoda</taxon>
        <taxon>Hexapoda</taxon>
        <taxon>Insecta</taxon>
        <taxon>Pterygota</taxon>
        <taxon>Neoptera</taxon>
        <taxon>Polyneoptera</taxon>
        <taxon>Phasmatodea</taxon>
        <taxon>Timematodea</taxon>
        <taxon>Timematoidea</taxon>
        <taxon>Timematidae</taxon>
        <taxon>Timema</taxon>
    </lineage>
</organism>
<dbReference type="AlphaFoldDB" id="A0A7R9HEI7"/>
<evidence type="ECO:0000313" key="2">
    <source>
        <dbReference type="EMBL" id="CAD7418238.1"/>
    </source>
</evidence>
<feature type="compositionally biased region" description="Basic and acidic residues" evidence="1">
    <location>
        <begin position="148"/>
        <end position="166"/>
    </location>
</feature>
<gene>
    <name evidence="2" type="ORF">TPSB3V08_LOCUS12279</name>
</gene>
<feature type="region of interest" description="Disordered" evidence="1">
    <location>
        <begin position="145"/>
        <end position="170"/>
    </location>
</feature>
<proteinExistence type="predicted"/>
<reference evidence="2" key="1">
    <citation type="submission" date="2020-11" db="EMBL/GenBank/DDBJ databases">
        <authorList>
            <person name="Tran Van P."/>
        </authorList>
    </citation>
    <scope>NUCLEOTIDE SEQUENCE</scope>
</reference>
<sequence>MAGHISEQREGDERPDVLGTVIPVVSDSLGIASDVPGRPRGGRQLHRLMNRTMRALDPHRDSGVPPLVELYHNERFNSESLGGEGKEKEEDSEEDLETIIFPPFPPRLPDPTFESKHYIQREGSLPPSFLNTSSCRTGNNHRATHLVTHQEPEPLERRDEPTRDGSEVSDEALVTRAQSIVVNTLRWLFQSFSPFRREAVTSSGTPR</sequence>